<dbReference type="RefSeq" id="WP_165183819.1">
    <property type="nucleotide sequence ID" value="NZ_JAAKZI010000080.1"/>
</dbReference>
<feature type="domain" description="Transposase IS4-like" evidence="1">
    <location>
        <begin position="136"/>
        <end position="369"/>
    </location>
</feature>
<keyword evidence="4" id="KW-1185">Reference proteome</keyword>
<dbReference type="SUPFAM" id="SSF53098">
    <property type="entry name" value="Ribonuclease H-like"/>
    <property type="match status" value="1"/>
</dbReference>
<comment type="caution">
    <text evidence="3">The sequence shown here is derived from an EMBL/GenBank/DDBJ whole genome shotgun (WGS) entry which is preliminary data.</text>
</comment>
<feature type="domain" description="Transposase IS4 N-terminal" evidence="2">
    <location>
        <begin position="19"/>
        <end position="116"/>
    </location>
</feature>
<dbReference type="EMBL" id="JAAKZI010000080">
    <property type="protein sequence ID" value="NGN85615.1"/>
    <property type="molecule type" value="Genomic_DNA"/>
</dbReference>
<dbReference type="InterPro" id="IPR047952">
    <property type="entry name" value="Transpos_IS4"/>
</dbReference>
<dbReference type="InterPro" id="IPR002559">
    <property type="entry name" value="Transposase_11"/>
</dbReference>
<evidence type="ECO:0000313" key="4">
    <source>
        <dbReference type="Proteomes" id="UP000479226"/>
    </source>
</evidence>
<dbReference type="InterPro" id="IPR012337">
    <property type="entry name" value="RNaseH-like_sf"/>
</dbReference>
<gene>
    <name evidence="3" type="ORF">G6N77_19445</name>
</gene>
<dbReference type="NCBIfam" id="NF033592">
    <property type="entry name" value="transpos_IS4_1"/>
    <property type="match status" value="1"/>
</dbReference>
<dbReference type="Pfam" id="PF01609">
    <property type="entry name" value="DDE_Tnp_1"/>
    <property type="match status" value="1"/>
</dbReference>
<dbReference type="InterPro" id="IPR024473">
    <property type="entry name" value="Transposases_IS4_N"/>
</dbReference>
<dbReference type="Pfam" id="PF13006">
    <property type="entry name" value="Nterm_IS4"/>
    <property type="match status" value="1"/>
</dbReference>
<protein>
    <submittedName>
        <fullName evidence="3">IS4 family transposase</fullName>
    </submittedName>
</protein>
<sequence>MARSGWVTPEGPERLTDHISLGVLTRVYPADVVDAVIERTGALEQRNRLLPSRLMVYYVMALALFSNGSYEEAMRSLLAGMEWLTGRYREWVMPTKAAIYKARTRLGSAVMVELFAQVAKPFADPGGPGFYKGWRLVSVDGTTLDLADTPANEKAYGRPGTKTDFKSAFPQARVLGLVECGTHAVISAVVAGCTTSEHDLYPAVLADLAKDMLAMADRGFFSYTAWKDSAATGAALLWRMKANAVLPVHEDYGDGSYLSAVYPSSKDRAKDTHGIPVRVIEYNVTTESKATSGNETTDAPQTSMFRLITTILDPAAASSEDLAGLYARRWEIESSFDELKTHQRGPNVVLRSKTPDGVLQEIYGCLCAHYAIRSLIGTVAAEFDEDPLSFSFTRTIRAARRSIAARPAFSPSQAS</sequence>
<evidence type="ECO:0000259" key="2">
    <source>
        <dbReference type="Pfam" id="PF13006"/>
    </source>
</evidence>
<name>A0ABX0DJI8_9MICC</name>
<evidence type="ECO:0000259" key="1">
    <source>
        <dbReference type="Pfam" id="PF01609"/>
    </source>
</evidence>
<organism evidence="3 4">
    <name type="scientific">Arthrobacter silviterrae</name>
    <dbReference type="NCBI Taxonomy" id="2026658"/>
    <lineage>
        <taxon>Bacteria</taxon>
        <taxon>Bacillati</taxon>
        <taxon>Actinomycetota</taxon>
        <taxon>Actinomycetes</taxon>
        <taxon>Micrococcales</taxon>
        <taxon>Micrococcaceae</taxon>
        <taxon>Arthrobacter</taxon>
    </lineage>
</organism>
<accession>A0ABX0DJI8</accession>
<dbReference type="PANTHER" id="PTHR37529">
    <property type="entry name" value="TRANSPOSASE INSG FOR INSERTION SEQUENCE ELEMENT IS4-RELATED"/>
    <property type="match status" value="1"/>
</dbReference>
<proteinExistence type="predicted"/>
<reference evidence="3 4" key="1">
    <citation type="submission" date="2020-02" db="EMBL/GenBank/DDBJ databases">
        <title>Genome sequence of the type strain DSM 27180 of Arthrobacter silviterrae.</title>
        <authorList>
            <person name="Gao J."/>
            <person name="Sun J."/>
        </authorList>
    </citation>
    <scope>NUCLEOTIDE SEQUENCE [LARGE SCALE GENOMIC DNA]</scope>
    <source>
        <strain evidence="3 4">DSM 27180</strain>
    </source>
</reference>
<evidence type="ECO:0000313" key="3">
    <source>
        <dbReference type="EMBL" id="NGN85615.1"/>
    </source>
</evidence>
<dbReference type="PANTHER" id="PTHR37529:SF1">
    <property type="entry name" value="TRANSPOSASE INSG FOR INSERTION SEQUENCE ELEMENT IS4-RELATED"/>
    <property type="match status" value="1"/>
</dbReference>
<dbReference type="Proteomes" id="UP000479226">
    <property type="component" value="Unassembled WGS sequence"/>
</dbReference>